<dbReference type="InterPro" id="IPR008966">
    <property type="entry name" value="Adhesion_dom_sf"/>
</dbReference>
<keyword evidence="3 5" id="KW-0732">Signal</keyword>
<sequence length="184" mass="18755">MKLNKIMVAMGFGLVMATGAANADQGHGTVTIQGSVVSAPCSIGSETVDQTIEMGTIADKQLDDGKKTGNKAFNIKLENCALETGKNSVAITFSGLTSETNPKMFATEGSAKGINIGLMDGSGKAIEPGQATTLTIGADSNTLAFYTFLQGDAAPTGGGEDTLAAATVTPGDFKSTINFSMVYP</sequence>
<feature type="chain" id="PRO_5012967698" evidence="5">
    <location>
        <begin position="24"/>
        <end position="184"/>
    </location>
</feature>
<feature type="signal peptide" evidence="5">
    <location>
        <begin position="1"/>
        <end position="23"/>
    </location>
</feature>
<dbReference type="SUPFAM" id="SSF49401">
    <property type="entry name" value="Bacterial adhesins"/>
    <property type="match status" value="1"/>
</dbReference>
<dbReference type="PANTHER" id="PTHR33420">
    <property type="entry name" value="FIMBRIAL SUBUNIT ELFA-RELATED"/>
    <property type="match status" value="1"/>
</dbReference>
<comment type="subcellular location">
    <subcellularLocation>
        <location evidence="1">Fimbrium</location>
    </subcellularLocation>
</comment>
<organism evidence="7 8">
    <name type="scientific">Candidatus Pantoea floridensis</name>
    <dbReference type="NCBI Taxonomy" id="1938870"/>
    <lineage>
        <taxon>Bacteria</taxon>
        <taxon>Pseudomonadati</taxon>
        <taxon>Pseudomonadota</taxon>
        <taxon>Gammaproteobacteria</taxon>
        <taxon>Enterobacterales</taxon>
        <taxon>Erwiniaceae</taxon>
        <taxon>Pantoea</taxon>
    </lineage>
</organism>
<evidence type="ECO:0000256" key="4">
    <source>
        <dbReference type="ARBA" id="ARBA00023263"/>
    </source>
</evidence>
<dbReference type="GO" id="GO:0009289">
    <property type="term" value="C:pilus"/>
    <property type="evidence" value="ECO:0007669"/>
    <property type="project" value="UniProtKB-SubCell"/>
</dbReference>
<dbReference type="InterPro" id="IPR036937">
    <property type="entry name" value="Adhesion_dom_fimbrial_sf"/>
</dbReference>
<evidence type="ECO:0000256" key="5">
    <source>
        <dbReference type="SAM" id="SignalP"/>
    </source>
</evidence>
<evidence type="ECO:0000259" key="6">
    <source>
        <dbReference type="Pfam" id="PF00419"/>
    </source>
</evidence>
<evidence type="ECO:0000313" key="8">
    <source>
        <dbReference type="Proteomes" id="UP000219271"/>
    </source>
</evidence>
<dbReference type="InterPro" id="IPR050263">
    <property type="entry name" value="Bact_Fimbrial_Adh_Pro"/>
</dbReference>
<dbReference type="GO" id="GO:0043709">
    <property type="term" value="P:cell adhesion involved in single-species biofilm formation"/>
    <property type="evidence" value="ECO:0007669"/>
    <property type="project" value="TreeGrafter"/>
</dbReference>
<evidence type="ECO:0000256" key="2">
    <source>
        <dbReference type="ARBA" id="ARBA00006671"/>
    </source>
</evidence>
<dbReference type="EMBL" id="OCMY01000001">
    <property type="protein sequence ID" value="SOD37532.1"/>
    <property type="molecule type" value="Genomic_DNA"/>
</dbReference>
<dbReference type="OrthoDB" id="6556331at2"/>
<dbReference type="Pfam" id="PF00419">
    <property type="entry name" value="Fimbrial"/>
    <property type="match status" value="1"/>
</dbReference>
<dbReference type="Proteomes" id="UP000219271">
    <property type="component" value="Unassembled WGS sequence"/>
</dbReference>
<comment type="similarity">
    <text evidence="2">Belongs to the fimbrial protein family.</text>
</comment>
<proteinExistence type="inferred from homology"/>
<keyword evidence="4" id="KW-0281">Fimbrium</keyword>
<dbReference type="AlphaFoldDB" id="A0A286BTN6"/>
<reference evidence="8" key="1">
    <citation type="submission" date="2017-09" db="EMBL/GenBank/DDBJ databases">
        <authorList>
            <person name="Varghese N."/>
            <person name="Submissions S."/>
        </authorList>
    </citation>
    <scope>NUCLEOTIDE SEQUENCE [LARGE SCALE GENOMIC DNA]</scope>
    <source>
        <strain evidence="8">JKS000234</strain>
    </source>
</reference>
<dbReference type="RefSeq" id="WP_097095571.1">
    <property type="nucleotide sequence ID" value="NZ_OCMY01000001.1"/>
</dbReference>
<dbReference type="Gene3D" id="2.60.40.1090">
    <property type="entry name" value="Fimbrial-type adhesion domain"/>
    <property type="match status" value="1"/>
</dbReference>
<gene>
    <name evidence="7" type="ORF">SAMN06273570_1892</name>
</gene>
<feature type="domain" description="Fimbrial-type adhesion" evidence="6">
    <location>
        <begin position="31"/>
        <end position="183"/>
    </location>
</feature>
<evidence type="ECO:0000313" key="7">
    <source>
        <dbReference type="EMBL" id="SOD37532.1"/>
    </source>
</evidence>
<name>A0A286BTN6_9GAMM</name>
<evidence type="ECO:0000256" key="1">
    <source>
        <dbReference type="ARBA" id="ARBA00004561"/>
    </source>
</evidence>
<protein>
    <submittedName>
        <fullName evidence="7">Pilin (Type 1 fimbria component protein)</fullName>
    </submittedName>
</protein>
<evidence type="ECO:0000256" key="3">
    <source>
        <dbReference type="ARBA" id="ARBA00022729"/>
    </source>
</evidence>
<accession>A0A286BTN6</accession>
<keyword evidence="8" id="KW-1185">Reference proteome</keyword>
<dbReference type="InterPro" id="IPR000259">
    <property type="entry name" value="Adhesion_dom_fimbrial"/>
</dbReference>
<dbReference type="PANTHER" id="PTHR33420:SF3">
    <property type="entry name" value="FIMBRIAL SUBUNIT ELFA"/>
    <property type="match status" value="1"/>
</dbReference>